<dbReference type="AlphaFoldDB" id="A0A0F9IWB1"/>
<name>A0A0F9IWB1_9ZZZZ</name>
<reference evidence="1" key="1">
    <citation type="journal article" date="2015" name="Nature">
        <title>Complex archaea that bridge the gap between prokaryotes and eukaryotes.</title>
        <authorList>
            <person name="Spang A."/>
            <person name="Saw J.H."/>
            <person name="Jorgensen S.L."/>
            <person name="Zaremba-Niedzwiedzka K."/>
            <person name="Martijn J."/>
            <person name="Lind A.E."/>
            <person name="van Eijk R."/>
            <person name="Schleper C."/>
            <person name="Guy L."/>
            <person name="Ettema T.J."/>
        </authorList>
    </citation>
    <scope>NUCLEOTIDE SEQUENCE</scope>
</reference>
<sequence>MYEKELKKFNLEESMAGGVLNHMDNLDLVLIPELDSNEKKDFLVHLKYSEKEQKYVFDIYKETITLKELIEDKGEKIGKPITVR</sequence>
<feature type="non-terminal residue" evidence="1">
    <location>
        <position position="84"/>
    </location>
</feature>
<gene>
    <name evidence="1" type="ORF">LCGC14_1895490</name>
</gene>
<accession>A0A0F9IWB1</accession>
<evidence type="ECO:0000313" key="1">
    <source>
        <dbReference type="EMBL" id="KKL91357.1"/>
    </source>
</evidence>
<organism evidence="1">
    <name type="scientific">marine sediment metagenome</name>
    <dbReference type="NCBI Taxonomy" id="412755"/>
    <lineage>
        <taxon>unclassified sequences</taxon>
        <taxon>metagenomes</taxon>
        <taxon>ecological metagenomes</taxon>
    </lineage>
</organism>
<dbReference type="EMBL" id="LAZR01019754">
    <property type="protein sequence ID" value="KKL91357.1"/>
    <property type="molecule type" value="Genomic_DNA"/>
</dbReference>
<proteinExistence type="predicted"/>
<comment type="caution">
    <text evidence="1">The sequence shown here is derived from an EMBL/GenBank/DDBJ whole genome shotgun (WGS) entry which is preliminary data.</text>
</comment>
<protein>
    <submittedName>
        <fullName evidence="1">Uncharacterized protein</fullName>
    </submittedName>
</protein>